<reference evidence="6" key="1">
    <citation type="journal article" date="2015" name="Mol. Biol. Evol.">
        <title>Lateral gene transfer and gene duplication played a key role in the evolution of Mastigamoeba balamuthi hydrogenosomes.</title>
        <authorList>
            <person name="Nyvltova E."/>
            <person name="Stairs C.W."/>
            <person name="Hrdy I."/>
            <person name="Ridl J."/>
            <person name="Mach J."/>
            <person name="Paces J."/>
            <person name="Roger A.J."/>
            <person name="Tachezy J."/>
        </authorList>
    </citation>
    <scope>NUCLEOTIDE SEQUENCE</scope>
</reference>
<evidence type="ECO:0000256" key="2">
    <source>
        <dbReference type="ARBA" id="ARBA00022741"/>
    </source>
</evidence>
<dbReference type="SUPFAM" id="SSF51735">
    <property type="entry name" value="NAD(P)-binding Rossmann-fold domains"/>
    <property type="match status" value="1"/>
</dbReference>
<dbReference type="GO" id="GO:0005524">
    <property type="term" value="F:ATP binding"/>
    <property type="evidence" value="ECO:0007669"/>
    <property type="project" value="InterPro"/>
</dbReference>
<keyword evidence="2" id="KW-0547">Nucleotide-binding</keyword>
<dbReference type="PANTHER" id="PTHR23359">
    <property type="entry name" value="NUCLEOTIDE KINASE"/>
    <property type="match status" value="1"/>
</dbReference>
<dbReference type="Gene3D" id="1.20.890.10">
    <property type="entry name" value="cAMP-dependent protein kinase regulatory subunit, dimerization-anchoring domain"/>
    <property type="match status" value="1"/>
</dbReference>
<keyword evidence="3 6" id="KW-0418">Kinase</keyword>
<proteinExistence type="evidence at transcript level"/>
<evidence type="ECO:0000256" key="4">
    <source>
        <dbReference type="SAM" id="Coils"/>
    </source>
</evidence>
<dbReference type="EC" id="2.7.4.3" evidence="6"/>
<feature type="coiled-coil region" evidence="4">
    <location>
        <begin position="495"/>
        <end position="528"/>
    </location>
</feature>
<dbReference type="InterPro" id="IPR027417">
    <property type="entry name" value="P-loop_NTPase"/>
</dbReference>
<keyword evidence="1 6" id="KW-0808">Transferase</keyword>
<dbReference type="VEuPathDB" id="AmoebaDB:MBAL_010748"/>
<name>A0A0B4R3D0_MASBA</name>
<evidence type="ECO:0000313" key="6">
    <source>
        <dbReference type="EMBL" id="AIW54306.1"/>
    </source>
</evidence>
<sequence>MSESDDVVARSVYLHDPESYLGAALRKAFAPPAQAEIIVFDARSEWEMPKNALQELEKKMEDGRPKTVFLVTTVMTWAATPTDPEDPELPFAEEDFRKRKPHPNYRKQMFLEKYALKLTRPGLSVFVVATGLLYGAGEDVLHYLFKCAWHGQPSELPCIGKAGEGLGVNIVPTIHVQDFCSVIMQLLKRMPEDHYVLAADLGNNTLHDIVQAISTSIGTGKIKAMSPEEALVTDGLTQRDIDLLQVNLRIESLVVKDLAIPWVAETGLVENIALAAKEYREARGLTPIRIVVLGPPASGKTALSEAIAAKYTIHRVCAQDAVAKALAADKELAERRDPVTGRLADDDLSGAFAARLTGWQCQNQGYVLDGFPKTSPHLKLLYGGGHDAAGNGGGDGDEDAPAHSPVPPPEHVFVLDAEDAALRARVMASRDGDEERFERRLKDYRTNCTPDAGPAAGFEALGVLPIPLDATQPVDTLLQLVAREVGAPHRYGPSAEEIEEQRRAVERAAREAAQREEAERLARESSEREKRAAAVAAWDARLGELRSHERELLKARSQPFRQYLMDSVMPTLSRALVELAEVRPGDPVDYLAEFLLKAALQQS</sequence>
<dbReference type="InterPro" id="IPR007858">
    <property type="entry name" value="Dpy-30_motif"/>
</dbReference>
<accession>A0A0B4R3D0</accession>
<dbReference type="PRINTS" id="PR00094">
    <property type="entry name" value="ADENYLTKNASE"/>
</dbReference>
<dbReference type="EMBL" id="KP030851">
    <property type="protein sequence ID" value="AIW54306.1"/>
    <property type="molecule type" value="mRNA"/>
</dbReference>
<dbReference type="GO" id="GO:0004017">
    <property type="term" value="F:AMP kinase activity"/>
    <property type="evidence" value="ECO:0007669"/>
    <property type="project" value="UniProtKB-EC"/>
</dbReference>
<dbReference type="CDD" id="cd22967">
    <property type="entry name" value="DD_AK7"/>
    <property type="match status" value="1"/>
</dbReference>
<protein>
    <submittedName>
        <fullName evidence="6">Cytosolic adenylate kinase 2</fullName>
        <ecNumber evidence="6">2.7.4.3</ecNumber>
    </submittedName>
</protein>
<feature type="compositionally biased region" description="Gly residues" evidence="5">
    <location>
        <begin position="384"/>
        <end position="394"/>
    </location>
</feature>
<dbReference type="Gene3D" id="3.40.50.720">
    <property type="entry name" value="NAD(P)-binding Rossmann-like Domain"/>
    <property type="match status" value="1"/>
</dbReference>
<evidence type="ECO:0000256" key="1">
    <source>
        <dbReference type="ARBA" id="ARBA00022679"/>
    </source>
</evidence>
<dbReference type="Pfam" id="PF00406">
    <property type="entry name" value="ADK"/>
    <property type="match status" value="1"/>
</dbReference>
<dbReference type="InterPro" id="IPR036291">
    <property type="entry name" value="NAD(P)-bd_dom_sf"/>
</dbReference>
<evidence type="ECO:0000256" key="5">
    <source>
        <dbReference type="SAM" id="MobiDB-lite"/>
    </source>
</evidence>
<organism evidence="6">
    <name type="scientific">Mastigamoeba balamuthi</name>
    <name type="common">Phreatamoeba balamuthi</name>
    <dbReference type="NCBI Taxonomy" id="108607"/>
    <lineage>
        <taxon>Eukaryota</taxon>
        <taxon>Amoebozoa</taxon>
        <taxon>Evosea</taxon>
        <taxon>Archamoebae</taxon>
        <taxon>Mastigamoebida</taxon>
        <taxon>Mastigamoebidae</taxon>
        <taxon>Mastigamoeba</taxon>
    </lineage>
</organism>
<dbReference type="InterPro" id="IPR047499">
    <property type="entry name" value="DD_AK7"/>
</dbReference>
<keyword evidence="4" id="KW-0175">Coiled coil</keyword>
<dbReference type="SUPFAM" id="SSF52540">
    <property type="entry name" value="P-loop containing nucleoside triphosphate hydrolases"/>
    <property type="match status" value="1"/>
</dbReference>
<dbReference type="AlphaFoldDB" id="A0A0B4R3D0"/>
<feature type="region of interest" description="Disordered" evidence="5">
    <location>
        <begin position="384"/>
        <end position="408"/>
    </location>
</feature>
<dbReference type="Gene3D" id="3.40.50.300">
    <property type="entry name" value="P-loop containing nucleotide triphosphate hydrolases"/>
    <property type="match status" value="1"/>
</dbReference>
<evidence type="ECO:0000256" key="3">
    <source>
        <dbReference type="ARBA" id="ARBA00022777"/>
    </source>
</evidence>
<dbReference type="Pfam" id="PF05186">
    <property type="entry name" value="Dpy-30"/>
    <property type="match status" value="1"/>
</dbReference>
<dbReference type="InterPro" id="IPR000850">
    <property type="entry name" value="Adenylat/UMP-CMP_kin"/>
</dbReference>